<keyword evidence="2" id="KW-1185">Reference proteome</keyword>
<dbReference type="NCBIfam" id="NF038029">
    <property type="entry name" value="LP_plasma"/>
    <property type="match status" value="1"/>
</dbReference>
<evidence type="ECO:0000313" key="1">
    <source>
        <dbReference type="EMBL" id="QGS51483.1"/>
    </source>
</evidence>
<proteinExistence type="predicted"/>
<sequence>MIDFFVWAYNKCENTICIFSEMHDKVKKLLGLLGAMGLVATSGSVVVSCGNSAQADFGKEFKDISIAVGEVKEINITIPTTDSESLKTFEIKSKDETIAKISESKKDDKSPENIFN</sequence>
<dbReference type="NCBIfam" id="NF045726">
    <property type="entry name" value="XXplasma_LP"/>
    <property type="match status" value="1"/>
</dbReference>
<accession>A0A6I6CHG5</accession>
<dbReference type="InterPro" id="IPR054816">
    <property type="entry name" value="Lipoprotein_mollicutes-type_CS"/>
</dbReference>
<organism evidence="1 2">
    <name type="scientific">Spiroplasma tabanidicola</name>
    <dbReference type="NCBI Taxonomy" id="324079"/>
    <lineage>
        <taxon>Bacteria</taxon>
        <taxon>Bacillati</taxon>
        <taxon>Mycoplasmatota</taxon>
        <taxon>Mollicutes</taxon>
        <taxon>Entomoplasmatales</taxon>
        <taxon>Spiroplasmataceae</taxon>
        <taxon>Spiroplasma</taxon>
    </lineage>
</organism>
<dbReference type="AlphaFoldDB" id="A0A6I6CHG5"/>
<dbReference type="Proteomes" id="UP000424468">
    <property type="component" value="Chromosome"/>
</dbReference>
<evidence type="ECO:0000313" key="2">
    <source>
        <dbReference type="Proteomes" id="UP000424468"/>
    </source>
</evidence>
<dbReference type="EMBL" id="CP046276">
    <property type="protein sequence ID" value="QGS51483.1"/>
    <property type="molecule type" value="Genomic_DNA"/>
</dbReference>
<evidence type="ECO:0008006" key="3">
    <source>
        <dbReference type="Google" id="ProtNLM"/>
    </source>
</evidence>
<protein>
    <recommendedName>
        <fullName evidence="3">Lipoprotein</fullName>
    </recommendedName>
</protein>
<reference evidence="1 2" key="1">
    <citation type="submission" date="2019-11" db="EMBL/GenBank/DDBJ databases">
        <title>Complete genome sequence of Spiroplasma tabanidicola TAUS-1 (DSM 22603).</title>
        <authorList>
            <person name="Huang C.-T."/>
            <person name="Lin Y.-C."/>
            <person name="Kuo C.-H."/>
        </authorList>
    </citation>
    <scope>NUCLEOTIDE SEQUENCE [LARGE SCALE GENOMIC DNA]</scope>
    <source>
        <strain evidence="1 2">TAUS-1</strain>
    </source>
</reference>
<gene>
    <name evidence="1" type="ORF">STABA_v1c01160</name>
</gene>
<dbReference type="KEGG" id="stab:STABA_v1c01160"/>
<name>A0A6I6CHG5_9MOLU</name>